<dbReference type="GO" id="GO:0005886">
    <property type="term" value="C:plasma membrane"/>
    <property type="evidence" value="ECO:0007669"/>
    <property type="project" value="UniProtKB-SubCell"/>
</dbReference>
<evidence type="ECO:0000256" key="2">
    <source>
        <dbReference type="ARBA" id="ARBA00006683"/>
    </source>
</evidence>
<evidence type="ECO:0000256" key="1">
    <source>
        <dbReference type="ARBA" id="ARBA00004651"/>
    </source>
</evidence>
<reference evidence="9 10" key="1">
    <citation type="submission" date="2019-07" db="EMBL/GenBank/DDBJ databases">
        <authorList>
            <person name="Kim J."/>
        </authorList>
    </citation>
    <scope>NUCLEOTIDE SEQUENCE [LARGE SCALE GENOMIC DNA]</scope>
    <source>
        <strain evidence="9 10">N4</strain>
    </source>
</reference>
<dbReference type="Pfam" id="PF02706">
    <property type="entry name" value="Wzz"/>
    <property type="match status" value="1"/>
</dbReference>
<comment type="caution">
    <text evidence="9">The sequence shown here is derived from an EMBL/GenBank/DDBJ whole genome shotgun (WGS) entry which is preliminary data.</text>
</comment>
<name>A0A559J149_9BACL</name>
<evidence type="ECO:0000256" key="4">
    <source>
        <dbReference type="ARBA" id="ARBA00022692"/>
    </source>
</evidence>
<evidence type="ECO:0000313" key="10">
    <source>
        <dbReference type="Proteomes" id="UP000318102"/>
    </source>
</evidence>
<accession>A0A559J149</accession>
<dbReference type="OrthoDB" id="2360475at2"/>
<dbReference type="PANTHER" id="PTHR32309:SF13">
    <property type="entry name" value="FERRIC ENTEROBACTIN TRANSPORT PROTEIN FEPE"/>
    <property type="match status" value="1"/>
</dbReference>
<feature type="domain" description="Polysaccharide chain length determinant N-terminal" evidence="8">
    <location>
        <begin position="20"/>
        <end position="107"/>
    </location>
</feature>
<evidence type="ECO:0000256" key="7">
    <source>
        <dbReference type="SAM" id="Phobius"/>
    </source>
</evidence>
<dbReference type="GO" id="GO:0004713">
    <property type="term" value="F:protein tyrosine kinase activity"/>
    <property type="evidence" value="ECO:0007669"/>
    <property type="project" value="TreeGrafter"/>
</dbReference>
<feature type="transmembrane region" description="Helical" evidence="7">
    <location>
        <begin position="190"/>
        <end position="212"/>
    </location>
</feature>
<comment type="similarity">
    <text evidence="2">Belongs to the CpsC/CapA family.</text>
</comment>
<dbReference type="InterPro" id="IPR050445">
    <property type="entry name" value="Bact_polysacc_biosynth/exp"/>
</dbReference>
<feature type="transmembrane region" description="Helical" evidence="7">
    <location>
        <begin position="33"/>
        <end position="55"/>
    </location>
</feature>
<keyword evidence="4 7" id="KW-0812">Transmembrane</keyword>
<comment type="subcellular location">
    <subcellularLocation>
        <location evidence="1">Cell membrane</location>
        <topology evidence="1">Multi-pass membrane protein</topology>
    </subcellularLocation>
</comment>
<organism evidence="9 10">
    <name type="scientific">Paenibacillus agilis</name>
    <dbReference type="NCBI Taxonomy" id="3020863"/>
    <lineage>
        <taxon>Bacteria</taxon>
        <taxon>Bacillati</taxon>
        <taxon>Bacillota</taxon>
        <taxon>Bacilli</taxon>
        <taxon>Bacillales</taxon>
        <taxon>Paenibacillaceae</taxon>
        <taxon>Paenibacillus</taxon>
    </lineage>
</organism>
<evidence type="ECO:0000259" key="8">
    <source>
        <dbReference type="Pfam" id="PF02706"/>
    </source>
</evidence>
<sequence>MGQNHIGGLNRRDRRVKMELGVKEILQVIRKRSWWLVTIVVLASICAGIASLYLLQPKYEASGQIIISSANSTGQSLMSINEVNMDLRLIDTYKEIIKTVAMMKKVTASNPDIEHTPEELSRRVEVNSTSSTQVITLSYQHENYSQAAKTVNAIVLAFQREIPSLMNIDNVSILGLANEEAVPAPVSPNIVFNVAVTFMIALVGGIGLFVLLEMLDDTIKSEEELARLLNLPVLATVNIIRDTKFIKSNSATIHGEGTGSDVTIDAKV</sequence>
<dbReference type="EMBL" id="VNJK01000001">
    <property type="protein sequence ID" value="TVX93610.1"/>
    <property type="molecule type" value="Genomic_DNA"/>
</dbReference>
<keyword evidence="6 7" id="KW-0472">Membrane</keyword>
<keyword evidence="3" id="KW-1003">Cell membrane</keyword>
<keyword evidence="5 7" id="KW-1133">Transmembrane helix</keyword>
<dbReference type="PANTHER" id="PTHR32309">
    <property type="entry name" value="TYROSINE-PROTEIN KINASE"/>
    <property type="match status" value="1"/>
</dbReference>
<evidence type="ECO:0000256" key="5">
    <source>
        <dbReference type="ARBA" id="ARBA00022989"/>
    </source>
</evidence>
<evidence type="ECO:0000256" key="6">
    <source>
        <dbReference type="ARBA" id="ARBA00023136"/>
    </source>
</evidence>
<keyword evidence="10" id="KW-1185">Reference proteome</keyword>
<dbReference type="AlphaFoldDB" id="A0A559J149"/>
<evidence type="ECO:0000313" key="9">
    <source>
        <dbReference type="EMBL" id="TVX93610.1"/>
    </source>
</evidence>
<protein>
    <submittedName>
        <fullName evidence="9">Lipopolysaccharide biosynthesis protein</fullName>
    </submittedName>
</protein>
<dbReference type="InterPro" id="IPR003856">
    <property type="entry name" value="LPS_length_determ_N"/>
</dbReference>
<proteinExistence type="inferred from homology"/>
<dbReference type="Proteomes" id="UP000318102">
    <property type="component" value="Unassembled WGS sequence"/>
</dbReference>
<evidence type="ECO:0000256" key="3">
    <source>
        <dbReference type="ARBA" id="ARBA00022475"/>
    </source>
</evidence>
<gene>
    <name evidence="9" type="ORF">FPZ44_11395</name>
</gene>